<proteinExistence type="predicted"/>
<reference evidence="1" key="1">
    <citation type="journal article" date="2023" name="G3 (Bethesda)">
        <title>A reference genome for the long-term kleptoplast-retaining sea slug Elysia crispata morphotype clarki.</title>
        <authorList>
            <person name="Eastman K.E."/>
            <person name="Pendleton A.L."/>
            <person name="Shaikh M.A."/>
            <person name="Suttiyut T."/>
            <person name="Ogas R."/>
            <person name="Tomko P."/>
            <person name="Gavelis G."/>
            <person name="Widhalm J.R."/>
            <person name="Wisecaver J.H."/>
        </authorList>
    </citation>
    <scope>NUCLEOTIDE SEQUENCE</scope>
    <source>
        <strain evidence="1">ECLA1</strain>
    </source>
</reference>
<name>A0AAE0Y8C3_9GAST</name>
<sequence length="105" mass="11437">MKNCASTSRAVASGKASIQSVQDLYNFCIRDLSVSPSVHCADDHIVRTFELGSSQKESSPQDDHLDPVASSPREVHLYDRDSFFAHFFAELSVCSSVEAVQAIAS</sequence>
<comment type="caution">
    <text evidence="1">The sequence shown here is derived from an EMBL/GenBank/DDBJ whole genome shotgun (WGS) entry which is preliminary data.</text>
</comment>
<evidence type="ECO:0000313" key="2">
    <source>
        <dbReference type="Proteomes" id="UP001283361"/>
    </source>
</evidence>
<accession>A0AAE0Y8C3</accession>
<organism evidence="1 2">
    <name type="scientific">Elysia crispata</name>
    <name type="common">lettuce slug</name>
    <dbReference type="NCBI Taxonomy" id="231223"/>
    <lineage>
        <taxon>Eukaryota</taxon>
        <taxon>Metazoa</taxon>
        <taxon>Spiralia</taxon>
        <taxon>Lophotrochozoa</taxon>
        <taxon>Mollusca</taxon>
        <taxon>Gastropoda</taxon>
        <taxon>Heterobranchia</taxon>
        <taxon>Euthyneura</taxon>
        <taxon>Panpulmonata</taxon>
        <taxon>Sacoglossa</taxon>
        <taxon>Placobranchoidea</taxon>
        <taxon>Plakobranchidae</taxon>
        <taxon>Elysia</taxon>
    </lineage>
</organism>
<dbReference type="EMBL" id="JAWDGP010006684">
    <property type="protein sequence ID" value="KAK3736829.1"/>
    <property type="molecule type" value="Genomic_DNA"/>
</dbReference>
<gene>
    <name evidence="1" type="ORF">RRG08_000580</name>
</gene>
<dbReference type="Proteomes" id="UP001283361">
    <property type="component" value="Unassembled WGS sequence"/>
</dbReference>
<keyword evidence="2" id="KW-1185">Reference proteome</keyword>
<dbReference type="AlphaFoldDB" id="A0AAE0Y8C3"/>
<evidence type="ECO:0000313" key="1">
    <source>
        <dbReference type="EMBL" id="KAK3736829.1"/>
    </source>
</evidence>
<protein>
    <submittedName>
        <fullName evidence="1">Uncharacterized protein</fullName>
    </submittedName>
</protein>